<name>A0A2Z7CZR8_9LAMI</name>
<dbReference type="AlphaFoldDB" id="A0A2Z7CZR8"/>
<proteinExistence type="predicted"/>
<evidence type="ECO:0000313" key="2">
    <source>
        <dbReference type="EMBL" id="KZV50386.1"/>
    </source>
</evidence>
<feature type="region of interest" description="Disordered" evidence="1">
    <location>
        <begin position="226"/>
        <end position="251"/>
    </location>
</feature>
<reference evidence="2 3" key="1">
    <citation type="journal article" date="2015" name="Proc. Natl. Acad. Sci. U.S.A.">
        <title>The resurrection genome of Boea hygrometrica: A blueprint for survival of dehydration.</title>
        <authorList>
            <person name="Xiao L."/>
            <person name="Yang G."/>
            <person name="Zhang L."/>
            <person name="Yang X."/>
            <person name="Zhao S."/>
            <person name="Ji Z."/>
            <person name="Zhou Q."/>
            <person name="Hu M."/>
            <person name="Wang Y."/>
            <person name="Chen M."/>
            <person name="Xu Y."/>
            <person name="Jin H."/>
            <person name="Xiao X."/>
            <person name="Hu G."/>
            <person name="Bao F."/>
            <person name="Hu Y."/>
            <person name="Wan P."/>
            <person name="Li L."/>
            <person name="Deng X."/>
            <person name="Kuang T."/>
            <person name="Xiang C."/>
            <person name="Zhu J.K."/>
            <person name="Oliver M.J."/>
            <person name="He Y."/>
        </authorList>
    </citation>
    <scope>NUCLEOTIDE SEQUENCE [LARGE SCALE GENOMIC DNA]</scope>
    <source>
        <strain evidence="3">cv. XS01</strain>
    </source>
</reference>
<protein>
    <submittedName>
        <fullName evidence="2">Uncharacterized protein</fullName>
    </submittedName>
</protein>
<evidence type="ECO:0000313" key="3">
    <source>
        <dbReference type="Proteomes" id="UP000250235"/>
    </source>
</evidence>
<accession>A0A2Z7CZR8</accession>
<sequence length="251" mass="28449">MQRRFDSSVSVCVLVPHVSYTTPFELVGKTSDVLSAEIYFIGTLSLLTCARAFVDNTGIWWFKRCSRNMFGARIRYLVSPSSSLDSSMRFTTADIPLSGEPTAVLPPDLTNAFAQLRASVDQISLEHVQTIVHIERVKEEFFAKISILETLLLTRADNQDRAARVHTEIFRKEVKDQKASLSKEFEDQLTVIHNDLLEFHVETQEQYTTLRDNLAEVIAFFNRGRDDKKGEVGSRQGQGPQPPPDDWNRPG</sequence>
<gene>
    <name evidence="2" type="ORF">F511_33777</name>
</gene>
<organism evidence="2 3">
    <name type="scientific">Dorcoceras hygrometricum</name>
    <dbReference type="NCBI Taxonomy" id="472368"/>
    <lineage>
        <taxon>Eukaryota</taxon>
        <taxon>Viridiplantae</taxon>
        <taxon>Streptophyta</taxon>
        <taxon>Embryophyta</taxon>
        <taxon>Tracheophyta</taxon>
        <taxon>Spermatophyta</taxon>
        <taxon>Magnoliopsida</taxon>
        <taxon>eudicotyledons</taxon>
        <taxon>Gunneridae</taxon>
        <taxon>Pentapetalae</taxon>
        <taxon>asterids</taxon>
        <taxon>lamiids</taxon>
        <taxon>Lamiales</taxon>
        <taxon>Gesneriaceae</taxon>
        <taxon>Didymocarpoideae</taxon>
        <taxon>Trichosporeae</taxon>
        <taxon>Loxocarpinae</taxon>
        <taxon>Dorcoceras</taxon>
    </lineage>
</organism>
<dbReference type="EMBL" id="KQ992443">
    <property type="protein sequence ID" value="KZV50386.1"/>
    <property type="molecule type" value="Genomic_DNA"/>
</dbReference>
<evidence type="ECO:0000256" key="1">
    <source>
        <dbReference type="SAM" id="MobiDB-lite"/>
    </source>
</evidence>
<keyword evidence="3" id="KW-1185">Reference proteome</keyword>
<dbReference type="Proteomes" id="UP000250235">
    <property type="component" value="Unassembled WGS sequence"/>
</dbReference>